<evidence type="ECO:0000256" key="1">
    <source>
        <dbReference type="ARBA" id="ARBA00004651"/>
    </source>
</evidence>
<feature type="transmembrane region" description="Helical" evidence="6">
    <location>
        <begin position="41"/>
        <end position="63"/>
    </location>
</feature>
<evidence type="ECO:0000256" key="4">
    <source>
        <dbReference type="ARBA" id="ARBA00022989"/>
    </source>
</evidence>
<keyword evidence="4 6" id="KW-1133">Transmembrane helix</keyword>
<evidence type="ECO:0008006" key="9">
    <source>
        <dbReference type="Google" id="ProtNLM"/>
    </source>
</evidence>
<feature type="transmembrane region" description="Helical" evidence="6">
    <location>
        <begin position="166"/>
        <end position="186"/>
    </location>
</feature>
<evidence type="ECO:0000313" key="8">
    <source>
        <dbReference type="Proteomes" id="UP001500936"/>
    </source>
</evidence>
<reference evidence="8" key="1">
    <citation type="journal article" date="2019" name="Int. J. Syst. Evol. Microbiol.">
        <title>The Global Catalogue of Microorganisms (GCM) 10K type strain sequencing project: providing services to taxonomists for standard genome sequencing and annotation.</title>
        <authorList>
            <consortium name="The Broad Institute Genomics Platform"/>
            <consortium name="The Broad Institute Genome Sequencing Center for Infectious Disease"/>
            <person name="Wu L."/>
            <person name="Ma J."/>
        </authorList>
    </citation>
    <scope>NUCLEOTIDE SEQUENCE [LARGE SCALE GENOMIC DNA]</scope>
    <source>
        <strain evidence="8">JCM 17925</strain>
    </source>
</reference>
<dbReference type="PANTHER" id="PTHR30250:SF11">
    <property type="entry name" value="O-ANTIGEN TRANSPORTER-RELATED"/>
    <property type="match status" value="1"/>
</dbReference>
<feature type="transmembrane region" description="Helical" evidence="6">
    <location>
        <begin position="434"/>
        <end position="452"/>
    </location>
</feature>
<dbReference type="EMBL" id="BAABHB010000013">
    <property type="protein sequence ID" value="GAA4416071.1"/>
    <property type="molecule type" value="Genomic_DNA"/>
</dbReference>
<keyword evidence="8" id="KW-1185">Reference proteome</keyword>
<feature type="transmembrane region" description="Helical" evidence="6">
    <location>
        <begin position="143"/>
        <end position="160"/>
    </location>
</feature>
<feature type="transmembrane region" description="Helical" evidence="6">
    <location>
        <begin position="198"/>
        <end position="217"/>
    </location>
</feature>
<feature type="transmembrane region" description="Helical" evidence="6">
    <location>
        <begin position="7"/>
        <end position="29"/>
    </location>
</feature>
<comment type="subcellular location">
    <subcellularLocation>
        <location evidence="1">Cell membrane</location>
        <topology evidence="1">Multi-pass membrane protein</topology>
    </subcellularLocation>
</comment>
<feature type="transmembrane region" description="Helical" evidence="6">
    <location>
        <begin position="321"/>
        <end position="339"/>
    </location>
</feature>
<dbReference type="Proteomes" id="UP001500936">
    <property type="component" value="Unassembled WGS sequence"/>
</dbReference>
<dbReference type="Pfam" id="PF13440">
    <property type="entry name" value="Polysacc_synt_3"/>
    <property type="match status" value="1"/>
</dbReference>
<keyword evidence="2" id="KW-1003">Cell membrane</keyword>
<protein>
    <recommendedName>
        <fullName evidence="9">Membrane protein involved in the export of O-antigen and teichoic acid</fullName>
    </recommendedName>
</protein>
<feature type="transmembrane region" description="Helical" evidence="6">
    <location>
        <begin position="283"/>
        <end position="301"/>
    </location>
</feature>
<evidence type="ECO:0000256" key="2">
    <source>
        <dbReference type="ARBA" id="ARBA00022475"/>
    </source>
</evidence>
<dbReference type="PANTHER" id="PTHR30250">
    <property type="entry name" value="PST FAMILY PREDICTED COLANIC ACID TRANSPORTER"/>
    <property type="match status" value="1"/>
</dbReference>
<feature type="transmembrane region" description="Helical" evidence="6">
    <location>
        <begin position="376"/>
        <end position="397"/>
    </location>
</feature>
<keyword evidence="5 6" id="KW-0472">Membrane</keyword>
<dbReference type="RefSeq" id="WP_345270515.1">
    <property type="nucleotide sequence ID" value="NZ_BAABHB010000013.1"/>
</dbReference>
<dbReference type="InterPro" id="IPR050833">
    <property type="entry name" value="Poly_Biosynth_Transport"/>
</dbReference>
<gene>
    <name evidence="7" type="ORF">GCM10023187_47180</name>
</gene>
<feature type="transmembrane region" description="Helical" evidence="6">
    <location>
        <begin position="351"/>
        <end position="370"/>
    </location>
</feature>
<evidence type="ECO:0000313" key="7">
    <source>
        <dbReference type="EMBL" id="GAA4416071.1"/>
    </source>
</evidence>
<keyword evidence="3 6" id="KW-0812">Transmembrane</keyword>
<feature type="transmembrane region" description="Helical" evidence="6">
    <location>
        <begin position="75"/>
        <end position="100"/>
    </location>
</feature>
<evidence type="ECO:0000256" key="3">
    <source>
        <dbReference type="ARBA" id="ARBA00022692"/>
    </source>
</evidence>
<evidence type="ECO:0000256" key="5">
    <source>
        <dbReference type="ARBA" id="ARBA00023136"/>
    </source>
</evidence>
<sequence length="478" mass="54059">MKKDTLFYSLAKFLPSGVNFVCLSVFSYLLEPAVLGEYNVLFASVMLSNALLFQWIRVVLLRYFNRYTDSGREPFIKTIMFLTVAVLLLSLVLLVGFLFTNPAVNTKIYVYGFGCLAVFSVYDINLELHRSSLASKVYAKTEAFRAVLFFVLSISLVYTFRTSEAICIAYILSMLLPLAVFRSNYLTASTAYAGKESLRNLLMFGLPLAIMLASSYVNNVIDRILIAQYLSVEKASLYATSYDLFKQVIWIPFLIINLANYPKLIKSYEQKAAGDLQHKLQQNINILTLASIVLAFFLVINARELVTIVLGEAYRKTALDIMPYIIIGTIFYGVTVYHYNNAFQFKEKTKSLALIYLAGSVINILINVVLLEKFQLMGAAYATLISYVVIYLLSFFLGRIYMKMPQPDYRRLGALIGLLTIIYLGLSFVPIPNLILYILVKNSVAAIVLLAFELRYNLLGFRSTVTVMFTRINLVIKS</sequence>
<accession>A0ABP8KTU7</accession>
<organism evidence="7 8">
    <name type="scientific">Nibrella viscosa</name>
    <dbReference type="NCBI Taxonomy" id="1084524"/>
    <lineage>
        <taxon>Bacteria</taxon>
        <taxon>Pseudomonadati</taxon>
        <taxon>Bacteroidota</taxon>
        <taxon>Cytophagia</taxon>
        <taxon>Cytophagales</taxon>
        <taxon>Spirosomataceae</taxon>
        <taxon>Nibrella</taxon>
    </lineage>
</organism>
<proteinExistence type="predicted"/>
<feature type="transmembrane region" description="Helical" evidence="6">
    <location>
        <begin position="409"/>
        <end position="428"/>
    </location>
</feature>
<comment type="caution">
    <text evidence="7">The sequence shown here is derived from an EMBL/GenBank/DDBJ whole genome shotgun (WGS) entry which is preliminary data.</text>
</comment>
<name>A0ABP8KTU7_9BACT</name>
<evidence type="ECO:0000256" key="6">
    <source>
        <dbReference type="SAM" id="Phobius"/>
    </source>
</evidence>